<evidence type="ECO:0000313" key="1">
    <source>
        <dbReference type="EMBL" id="KAH6658435.1"/>
    </source>
</evidence>
<name>A0A9P8USS9_9PEZI</name>
<evidence type="ECO:0000313" key="2">
    <source>
        <dbReference type="Proteomes" id="UP000758603"/>
    </source>
</evidence>
<accession>A0A9P8USS9</accession>
<keyword evidence="2" id="KW-1185">Reference proteome</keyword>
<gene>
    <name evidence="1" type="ORF">BKA67DRAFT_689574</name>
</gene>
<organism evidence="1 2">
    <name type="scientific">Truncatella angustata</name>
    <dbReference type="NCBI Taxonomy" id="152316"/>
    <lineage>
        <taxon>Eukaryota</taxon>
        <taxon>Fungi</taxon>
        <taxon>Dikarya</taxon>
        <taxon>Ascomycota</taxon>
        <taxon>Pezizomycotina</taxon>
        <taxon>Sordariomycetes</taxon>
        <taxon>Xylariomycetidae</taxon>
        <taxon>Amphisphaeriales</taxon>
        <taxon>Sporocadaceae</taxon>
        <taxon>Truncatella</taxon>
    </lineage>
</organism>
<protein>
    <submittedName>
        <fullName evidence="1">Uncharacterized protein</fullName>
    </submittedName>
</protein>
<dbReference type="Proteomes" id="UP000758603">
    <property type="component" value="Unassembled WGS sequence"/>
</dbReference>
<dbReference type="EMBL" id="JAGPXC010000002">
    <property type="protein sequence ID" value="KAH6658435.1"/>
    <property type="molecule type" value="Genomic_DNA"/>
</dbReference>
<dbReference type="RefSeq" id="XP_045962669.1">
    <property type="nucleotide sequence ID" value="XM_046109102.1"/>
</dbReference>
<dbReference type="AlphaFoldDB" id="A0A9P8USS9"/>
<proteinExistence type="predicted"/>
<dbReference type="GeneID" id="70137993"/>
<reference evidence="1" key="1">
    <citation type="journal article" date="2021" name="Nat. Commun.">
        <title>Genetic determinants of endophytism in the Arabidopsis root mycobiome.</title>
        <authorList>
            <person name="Mesny F."/>
            <person name="Miyauchi S."/>
            <person name="Thiergart T."/>
            <person name="Pickel B."/>
            <person name="Atanasova L."/>
            <person name="Karlsson M."/>
            <person name="Huettel B."/>
            <person name="Barry K.W."/>
            <person name="Haridas S."/>
            <person name="Chen C."/>
            <person name="Bauer D."/>
            <person name="Andreopoulos W."/>
            <person name="Pangilinan J."/>
            <person name="LaButti K."/>
            <person name="Riley R."/>
            <person name="Lipzen A."/>
            <person name="Clum A."/>
            <person name="Drula E."/>
            <person name="Henrissat B."/>
            <person name="Kohler A."/>
            <person name="Grigoriev I.V."/>
            <person name="Martin F.M."/>
            <person name="Hacquard S."/>
        </authorList>
    </citation>
    <scope>NUCLEOTIDE SEQUENCE</scope>
    <source>
        <strain evidence="1">MPI-SDFR-AT-0073</strain>
    </source>
</reference>
<comment type="caution">
    <text evidence="1">The sequence shown here is derived from an EMBL/GenBank/DDBJ whole genome shotgun (WGS) entry which is preliminary data.</text>
</comment>
<sequence length="157" mass="18301">MAKPNTKSTLTKDERQLIHYQRHTDARDKRLVIDAADPVVFFGPYPGIVVPAGHQEPYDRSRLLENMRGKQETRQQSGVGKTSIGHRVLVAEKDAFKAHVAVYDQTVHNKRDEDWYDELGVDDRVTEVVGNSFIRPNYQYNPGLESRKEINWWRWPR</sequence>